<evidence type="ECO:0000313" key="3">
    <source>
        <dbReference type="Proteomes" id="UP000623608"/>
    </source>
</evidence>
<reference evidence="2" key="1">
    <citation type="submission" date="2021-01" db="EMBL/GenBank/DDBJ databases">
        <title>Whole genome shotgun sequence of Actinoplanes tereljensis NBRC 105297.</title>
        <authorList>
            <person name="Komaki H."/>
            <person name="Tamura T."/>
        </authorList>
    </citation>
    <scope>NUCLEOTIDE SEQUENCE</scope>
    <source>
        <strain evidence="2">NBRC 105297</strain>
    </source>
</reference>
<protein>
    <recommendedName>
        <fullName evidence="1">Antitoxin SocA-like Panacea domain-containing protein</fullName>
    </recommendedName>
</protein>
<sequence length="196" mass="21599">MGSVHDVAAAVIERVGSITAMKLEKLVYYCQGWHLARHGVPLFDDAIEAWRQGPVVPALYRQHRKQYTVSAWPAGNSTQLTPAQRETVDWVSAEYGKFSAIELSRMTHSELPWRVARGALPESEPSSTQLSAEIMRTYYARQLADPETAVALATANAALEGVEFDDDWQDRLRDVASGLVSADDLVAEEIARITGG</sequence>
<dbReference type="AlphaFoldDB" id="A0A919TRC5"/>
<organism evidence="2 3">
    <name type="scientific">Paractinoplanes tereljensis</name>
    <dbReference type="NCBI Taxonomy" id="571912"/>
    <lineage>
        <taxon>Bacteria</taxon>
        <taxon>Bacillati</taxon>
        <taxon>Actinomycetota</taxon>
        <taxon>Actinomycetes</taxon>
        <taxon>Micromonosporales</taxon>
        <taxon>Micromonosporaceae</taxon>
        <taxon>Paractinoplanes</taxon>
    </lineage>
</organism>
<keyword evidence="3" id="KW-1185">Reference proteome</keyword>
<accession>A0A919TRC5</accession>
<dbReference type="InterPro" id="IPR025272">
    <property type="entry name" value="SocA_Panacea"/>
</dbReference>
<name>A0A919TRC5_9ACTN</name>
<dbReference type="Pfam" id="PF13274">
    <property type="entry name" value="SocA_Panacea"/>
    <property type="match status" value="1"/>
</dbReference>
<feature type="domain" description="Antitoxin SocA-like Panacea" evidence="1">
    <location>
        <begin position="23"/>
        <end position="113"/>
    </location>
</feature>
<gene>
    <name evidence="2" type="ORF">Ate02nite_06920</name>
</gene>
<evidence type="ECO:0000259" key="1">
    <source>
        <dbReference type="Pfam" id="PF13274"/>
    </source>
</evidence>
<comment type="caution">
    <text evidence="2">The sequence shown here is derived from an EMBL/GenBank/DDBJ whole genome shotgun (WGS) entry which is preliminary data.</text>
</comment>
<dbReference type="EMBL" id="BOMY01000002">
    <property type="protein sequence ID" value="GIF17962.1"/>
    <property type="molecule type" value="Genomic_DNA"/>
</dbReference>
<evidence type="ECO:0000313" key="2">
    <source>
        <dbReference type="EMBL" id="GIF17962.1"/>
    </source>
</evidence>
<dbReference type="Proteomes" id="UP000623608">
    <property type="component" value="Unassembled WGS sequence"/>
</dbReference>
<proteinExistence type="predicted"/>
<dbReference type="InterPro" id="IPR043038">
    <property type="entry name" value="VbhA_sf"/>
</dbReference>
<dbReference type="Gene3D" id="1.10.8.1050">
    <property type="entry name" value="Antitoxin VbhA-like"/>
    <property type="match status" value="1"/>
</dbReference>